<evidence type="ECO:0000259" key="3">
    <source>
        <dbReference type="PROSITE" id="PS50157"/>
    </source>
</evidence>
<dbReference type="AlphaFoldDB" id="F4WQ19"/>
<dbReference type="PROSITE" id="PS50157">
    <property type="entry name" value="ZINC_FINGER_C2H2_2"/>
    <property type="match status" value="2"/>
</dbReference>
<feature type="domain" description="C2H2-type" evidence="3">
    <location>
        <begin position="99"/>
        <end position="124"/>
    </location>
</feature>
<keyword evidence="5" id="KW-1185">Reference proteome</keyword>
<reference evidence="4" key="1">
    <citation type="submission" date="2011-02" db="EMBL/GenBank/DDBJ databases">
        <title>The genome of the leaf-cutting ant Acromyrmex echinatior suggests key adaptations to social evolution and fungus farming.</title>
        <authorList>
            <person name="Nygaard S."/>
            <person name="Zhang G."/>
        </authorList>
    </citation>
    <scope>NUCLEOTIDE SEQUENCE</scope>
</reference>
<evidence type="ECO:0000313" key="5">
    <source>
        <dbReference type="Proteomes" id="UP000007755"/>
    </source>
</evidence>
<protein>
    <recommendedName>
        <fullName evidence="3">C2H2-type domain-containing protein</fullName>
    </recommendedName>
</protein>
<evidence type="ECO:0000313" key="4">
    <source>
        <dbReference type="EMBL" id="EGI63717.1"/>
    </source>
</evidence>
<dbReference type="GO" id="GO:0008270">
    <property type="term" value="F:zinc ion binding"/>
    <property type="evidence" value="ECO:0007669"/>
    <property type="project" value="UniProtKB-KW"/>
</dbReference>
<dbReference type="SMART" id="SM00355">
    <property type="entry name" value="ZnF_C2H2"/>
    <property type="match status" value="2"/>
</dbReference>
<evidence type="ECO:0000256" key="1">
    <source>
        <dbReference type="PROSITE-ProRule" id="PRU00042"/>
    </source>
</evidence>
<dbReference type="InterPro" id="IPR036236">
    <property type="entry name" value="Znf_C2H2_sf"/>
</dbReference>
<evidence type="ECO:0000256" key="2">
    <source>
        <dbReference type="SAM" id="MobiDB-lite"/>
    </source>
</evidence>
<keyword evidence="1" id="KW-0863">Zinc-finger</keyword>
<dbReference type="EMBL" id="GL888262">
    <property type="protein sequence ID" value="EGI63717.1"/>
    <property type="molecule type" value="Genomic_DNA"/>
</dbReference>
<dbReference type="Proteomes" id="UP000007755">
    <property type="component" value="Unassembled WGS sequence"/>
</dbReference>
<dbReference type="Gene3D" id="3.30.160.60">
    <property type="entry name" value="Classic Zinc Finger"/>
    <property type="match status" value="1"/>
</dbReference>
<dbReference type="InterPro" id="IPR013087">
    <property type="entry name" value="Znf_C2H2_type"/>
</dbReference>
<feature type="region of interest" description="Disordered" evidence="2">
    <location>
        <begin position="33"/>
        <end position="56"/>
    </location>
</feature>
<proteinExistence type="predicted"/>
<feature type="compositionally biased region" description="Basic and acidic residues" evidence="2">
    <location>
        <begin position="47"/>
        <end position="56"/>
    </location>
</feature>
<name>F4WQ19_ACREC</name>
<accession>F4WQ19</accession>
<keyword evidence="1" id="KW-0479">Metal-binding</keyword>
<organism evidence="5">
    <name type="scientific">Acromyrmex echinatior</name>
    <name type="common">Panamanian leafcutter ant</name>
    <name type="synonym">Acromyrmex octospinosus echinatior</name>
    <dbReference type="NCBI Taxonomy" id="103372"/>
    <lineage>
        <taxon>Eukaryota</taxon>
        <taxon>Metazoa</taxon>
        <taxon>Ecdysozoa</taxon>
        <taxon>Arthropoda</taxon>
        <taxon>Hexapoda</taxon>
        <taxon>Insecta</taxon>
        <taxon>Pterygota</taxon>
        <taxon>Neoptera</taxon>
        <taxon>Endopterygota</taxon>
        <taxon>Hymenoptera</taxon>
        <taxon>Apocrita</taxon>
        <taxon>Aculeata</taxon>
        <taxon>Formicoidea</taxon>
        <taxon>Formicidae</taxon>
        <taxon>Myrmicinae</taxon>
        <taxon>Acromyrmex</taxon>
    </lineage>
</organism>
<dbReference type="PROSITE" id="PS00028">
    <property type="entry name" value="ZINC_FINGER_C2H2_1"/>
    <property type="match status" value="2"/>
</dbReference>
<keyword evidence="1" id="KW-0862">Zinc</keyword>
<dbReference type="InParanoid" id="F4WQ19"/>
<dbReference type="SUPFAM" id="SSF57667">
    <property type="entry name" value="beta-beta-alpha zinc fingers"/>
    <property type="match status" value="1"/>
</dbReference>
<gene>
    <name evidence="4" type="ORF">G5I_07956</name>
</gene>
<feature type="domain" description="C2H2-type" evidence="3">
    <location>
        <begin position="145"/>
        <end position="168"/>
    </location>
</feature>
<sequence length="612" mass="69767">MDEVYRRRATSHIPSLAVVYCALRRAIVSSQEDVKARRSGDGGSGGDRQKKEDGRRLMAEDIFPKTNEMRKADVQPNARGFRVPAAVTLRECSVVIVGSTCRICGRDFKCESDVALHTRWRHNGAIGSLMGILDHSEMNLGDISQRCDVCDMTFGIVSDLRFHKRLIHKHVIKNRGKRRKEMVRIKFKLNGVTTTDVNLDRRYIENSLGCLVDVCETSDSLKNERRQDDCARNIDLSLPNHVVDKSHMQYSIRPHEAANRYIVGKFASTKGDTIASCTAEVGKSLVEISNTPHKDAIPVSDNTCQGNKDRCYFNSQTATDVLIKTFSNSIPNKENSRRINELERRNMYCQSEILLGDDHDDTEVLLACQSKAFDESMFKQNSQSSEYPHYSVRWFDKIVGTKETTGLANSVVDSVEIISDSNNNEKSYDLNTDAMMRLSPSLSRLGKNEPTKANSNVDDDVQEVLRIIRGNTQSDINHESPNRIEREMLVQNAVSETFTLPSQLEPSVCPEKYRVAFTNFEPSDYSPFMTVTESDYQFLANSFDKKLGIYFEDLQRYGIELYNDLPEMNNNLEKYWIYAPPVYPRDTRQDFYETWKQSDDLPYISGLKVNDN</sequence>